<name>A0A1I8J6D8_9PLAT</name>
<organism evidence="1 2">
    <name type="scientific">Macrostomum lignano</name>
    <dbReference type="NCBI Taxonomy" id="282301"/>
    <lineage>
        <taxon>Eukaryota</taxon>
        <taxon>Metazoa</taxon>
        <taxon>Spiralia</taxon>
        <taxon>Lophotrochozoa</taxon>
        <taxon>Platyhelminthes</taxon>
        <taxon>Rhabditophora</taxon>
        <taxon>Macrostomorpha</taxon>
        <taxon>Macrostomida</taxon>
        <taxon>Macrostomidae</taxon>
        <taxon>Macrostomum</taxon>
    </lineage>
</organism>
<dbReference type="Proteomes" id="UP000095280">
    <property type="component" value="Unplaced"/>
</dbReference>
<proteinExistence type="predicted"/>
<dbReference type="GO" id="GO:0007165">
    <property type="term" value="P:signal transduction"/>
    <property type="evidence" value="ECO:0007669"/>
    <property type="project" value="InterPro"/>
</dbReference>
<dbReference type="InterPro" id="IPR011029">
    <property type="entry name" value="DEATH-like_dom_sf"/>
</dbReference>
<keyword evidence="1" id="KW-1185">Reference proteome</keyword>
<reference evidence="2" key="1">
    <citation type="submission" date="2016-11" db="UniProtKB">
        <authorList>
            <consortium name="WormBaseParasite"/>
        </authorList>
    </citation>
    <scope>IDENTIFICATION</scope>
</reference>
<dbReference type="Gene3D" id="1.10.533.10">
    <property type="entry name" value="Death Domain, Fas"/>
    <property type="match status" value="1"/>
</dbReference>
<accession>A0A1I8J6D8</accession>
<dbReference type="SUPFAM" id="SSF47986">
    <property type="entry name" value="DEATH domain"/>
    <property type="match status" value="1"/>
</dbReference>
<protein>
    <submittedName>
        <fullName evidence="2">Death domain-containing protein</fullName>
    </submittedName>
</protein>
<dbReference type="PANTHER" id="PTHR28336">
    <property type="entry name" value="BA1-643"/>
    <property type="match status" value="1"/>
</dbReference>
<dbReference type="InterPro" id="IPR000488">
    <property type="entry name" value="Death_dom"/>
</dbReference>
<dbReference type="OrthoDB" id="6118651at2759"/>
<dbReference type="Gene3D" id="2.60.220.30">
    <property type="match status" value="1"/>
</dbReference>
<dbReference type="Pfam" id="PF00531">
    <property type="entry name" value="Death"/>
    <property type="match status" value="1"/>
</dbReference>
<dbReference type="PANTHER" id="PTHR28336:SF4">
    <property type="entry name" value="DEATH DOMAIN-CONTAINING PROTEIN 1"/>
    <property type="match status" value="1"/>
</dbReference>
<evidence type="ECO:0000313" key="2">
    <source>
        <dbReference type="WBParaSite" id="maker-uti_cns_0046148-snap-gene-1.10-mRNA-1"/>
    </source>
</evidence>
<sequence length="939" mass="103805">MPSSNGELVKAFREISHEFKTLQQTRLNGRSDQGVARLSSLDVEDLADRLEQLRSSLAECLTEVEGQLRESQLAAADARNFYRALGEAVGADEEALRRRDEAINSIEDHRELDERAAASEEENKQLANGLRLKSTIANIGDQFQRLENTLKESAINCTKARKRAAAIQEELEEAKRREEERQRQEAEEAERRRQEELRRRQADEAAAAKAAAAEEAKRRRRAEEAAGEDSDGDDGSGGRHRRKSSSRRRARARAEAEAQRKREAEAAAAAAAAEEAERRWRPVVLAASMADESDDASAAEADNAACAIRAPDGAVQPDDFKCTLVPLDQADVGSIPPGDELVSGVVRLEPAGLSRVQISGGGEGRRHWYFMLPHCAQRQAARETVVYIYEDGRWQERPSAETHIDMQGLPARWVETKITDTSVTAVAVNKLKTDRFSVGKPGIRYSSSVDNRICLTVPEDALKIQLDQTIEVQPVDSSTLAVIKSQLPRETHGLLTCSSIIQHTSICKNTLRPVTFNFQLPLNPAGAKKTRPGTATAGAAGGAASSVAASGRPMTAKPKATPNSDEEDELVVLLGCDGQRRCVGVGGSGGGSWSVLDQLDIEEEPGKDIVGFRTTRFYDRRFIAFRVKPEFNADTASRICEAIETNLEDKSACFVLRQKSDNLTEVSLALTASGRLDRTLKQLQEAGYGYDGISGGLGGGGGGSNGPGVSEDIRVRERQQFRLRFRGNIICEDDDPDRPSEFVLHFNSQMKNRLELSVTERDRFAQRALDQFRGYIEVTTDMAVQKPVKDAKKGNPHQTVTVMEEAVVAKMLICVPKSEEELRVKSPRATPFVFKSKDSVTMEYLRDLAELVCDNWELLADKLEVSKKRCSVIKKTSESQETQAYDMLITWVKKLPVLKNKVLILCRALNASGYPHLAASLRDAERERRLRDENGDDYD</sequence>
<dbReference type="AlphaFoldDB" id="A0A1I8J6D8"/>
<dbReference type="WBParaSite" id="maker-uti_cns_0046148-snap-gene-1.10-mRNA-1">
    <property type="protein sequence ID" value="maker-uti_cns_0046148-snap-gene-1.10-mRNA-1"/>
    <property type="gene ID" value="maker-uti_cns_0046148-snap-gene-1.10"/>
</dbReference>
<evidence type="ECO:0000313" key="1">
    <source>
        <dbReference type="Proteomes" id="UP000095280"/>
    </source>
</evidence>